<dbReference type="EMBL" id="JAOVZB010000001">
    <property type="protein sequence ID" value="MCV2401662.1"/>
    <property type="molecule type" value="Genomic_DNA"/>
</dbReference>
<dbReference type="InterPro" id="IPR018974">
    <property type="entry name" value="Tex-like_N"/>
</dbReference>
<dbReference type="InterPro" id="IPR023323">
    <property type="entry name" value="Tex-like_dom_sf"/>
</dbReference>
<dbReference type="InterPro" id="IPR032639">
    <property type="entry name" value="Tex_YqgF"/>
</dbReference>
<keyword evidence="3" id="KW-1185">Reference proteome</keyword>
<evidence type="ECO:0000313" key="3">
    <source>
        <dbReference type="Proteomes" id="UP001209713"/>
    </source>
</evidence>
<dbReference type="CDD" id="cd05685">
    <property type="entry name" value="S1_Tex"/>
    <property type="match status" value="1"/>
</dbReference>
<dbReference type="SUPFAM" id="SSF158832">
    <property type="entry name" value="Tex N-terminal region-like"/>
    <property type="match status" value="1"/>
</dbReference>
<dbReference type="InterPro" id="IPR003029">
    <property type="entry name" value="S1_domain"/>
</dbReference>
<dbReference type="InterPro" id="IPR055179">
    <property type="entry name" value="Tex-like_central_region"/>
</dbReference>
<dbReference type="InterPro" id="IPR012337">
    <property type="entry name" value="RNaseH-like_sf"/>
</dbReference>
<dbReference type="PANTHER" id="PTHR10724">
    <property type="entry name" value="30S RIBOSOMAL PROTEIN S1"/>
    <property type="match status" value="1"/>
</dbReference>
<accession>A0ABT2YP61</accession>
<dbReference type="InterPro" id="IPR023319">
    <property type="entry name" value="Tex-like_HTH_dom_sf"/>
</dbReference>
<dbReference type="InterPro" id="IPR044146">
    <property type="entry name" value="S1_Tex"/>
</dbReference>
<dbReference type="InterPro" id="IPR041692">
    <property type="entry name" value="HHH_9"/>
</dbReference>
<feature type="domain" description="S1 motif" evidence="1">
    <location>
        <begin position="646"/>
        <end position="715"/>
    </location>
</feature>
<dbReference type="Gene3D" id="2.40.50.140">
    <property type="entry name" value="Nucleic acid-binding proteins"/>
    <property type="match status" value="1"/>
</dbReference>
<dbReference type="PANTHER" id="PTHR10724:SF10">
    <property type="entry name" value="S1 RNA-BINDING DOMAIN-CONTAINING PROTEIN 1"/>
    <property type="match status" value="1"/>
</dbReference>
<dbReference type="SUPFAM" id="SSF53098">
    <property type="entry name" value="Ribonuclease H-like"/>
    <property type="match status" value="1"/>
</dbReference>
<dbReference type="InterPro" id="IPR010994">
    <property type="entry name" value="RuvA_2-like"/>
</dbReference>
<dbReference type="Pfam" id="PF17674">
    <property type="entry name" value="HHH_9"/>
    <property type="match status" value="1"/>
</dbReference>
<reference evidence="2 3" key="1">
    <citation type="submission" date="2022-10" db="EMBL/GenBank/DDBJ databases">
        <title>Marinomonas transparenta sp. nov. and Marinomonas sargassi sp. nov., isolated from marine alga (Sargassum natans (L.) Gaillon).</title>
        <authorList>
            <person name="Wang Y."/>
        </authorList>
    </citation>
    <scope>NUCLEOTIDE SEQUENCE [LARGE SCALE GENOMIC DNA]</scope>
    <source>
        <strain evidence="2 3">C2222</strain>
    </source>
</reference>
<dbReference type="InterPro" id="IPR012340">
    <property type="entry name" value="NA-bd_OB-fold"/>
</dbReference>
<dbReference type="Proteomes" id="UP001209713">
    <property type="component" value="Unassembled WGS sequence"/>
</dbReference>
<gene>
    <name evidence="2" type="ORF">OFY17_02080</name>
</gene>
<sequence>MKSISEKLSAEFSIALKISENIIQLFEDGATVPFVARYRKEKTGGMNDVDLRTFFDRWQYLVDLMKRKDNIILSLEKEKTLSDFLKKRIRNAETKKELEDIYSPYKKTKRSKLDEAISLGLLNLAQRIWSGDIKLTLASIQSWCNEKKVNISVFDAQQGAESIILEMLANDVDVLKYGREKLHQKGTVISRVVRGKKQLGEKYKDYFDYQEPARKIPSHRLLALFRGKKENILKLSVLFDYKQDTMLARKFAYLSQMFEESTLSDRLSNVQMHYFNLAWKTTLGAKIESDVLSQLKRQAEVGAVRVFSENLDDLLMASPAGACKVLGADPGFKNGVKLAVVGRQGDFLDHKVIYLYGNAQAKAEAELLEFLSLHNVDWIALGNGTASRETELLFKRLIEKHGLGCRVAVVNEAGASVYSASPIAAKEFPNLDVTIRGAVSIARRFQDPLAELVKIEPQAIGVGQYQHDIKPSLLSKSLTNVVEDCVNRVGVDVNLASASLLSYVSGLTDRLAQNIVDYRLEKGRIESREELLSIKGVGQKCFEQCAGFIRVLNGKEPLDQSAVHPESYPLVSKMAALLTLSPHNLLNNPSALQQVRSLLPSLPSGNEFTYTDILAELSWPGRDPRPEFRYASFDDQVNTLDDLQEGMSLEGVVTNVAGFGAFVDIGVHQDGLIHISQLANRFIKDPRDIVRVGQVVNVTVLEVDKQRRRIALKGNEL</sequence>
<dbReference type="RefSeq" id="WP_263529036.1">
    <property type="nucleotide sequence ID" value="NZ_JAOVZB010000001.1"/>
</dbReference>
<dbReference type="InterPro" id="IPR006641">
    <property type="entry name" value="YqgF/RNaseH-like_dom"/>
</dbReference>
<dbReference type="SUPFAM" id="SSF50249">
    <property type="entry name" value="Nucleic acid-binding proteins"/>
    <property type="match status" value="1"/>
</dbReference>
<name>A0ABT2YP61_9GAMM</name>
<evidence type="ECO:0000259" key="1">
    <source>
        <dbReference type="PROSITE" id="PS50126"/>
    </source>
</evidence>
<dbReference type="Pfam" id="PF09371">
    <property type="entry name" value="Tex_N"/>
    <property type="match status" value="1"/>
</dbReference>
<dbReference type="Gene3D" id="1.10.3500.10">
    <property type="entry name" value="Tex N-terminal region-like"/>
    <property type="match status" value="1"/>
</dbReference>
<dbReference type="SMART" id="SM00316">
    <property type="entry name" value="S1"/>
    <property type="match status" value="1"/>
</dbReference>
<dbReference type="Gene3D" id="1.10.10.650">
    <property type="entry name" value="RuvA domain 2-like"/>
    <property type="match status" value="1"/>
</dbReference>
<evidence type="ECO:0000313" key="2">
    <source>
        <dbReference type="EMBL" id="MCV2401662.1"/>
    </source>
</evidence>
<proteinExistence type="predicted"/>
<dbReference type="Pfam" id="PF16921">
    <property type="entry name" value="Tex_YqgF"/>
    <property type="match status" value="1"/>
</dbReference>
<dbReference type="SMART" id="SM00732">
    <property type="entry name" value="YqgFc"/>
    <property type="match status" value="1"/>
</dbReference>
<dbReference type="Gene3D" id="1.10.150.310">
    <property type="entry name" value="Tex RuvX-like domain-like"/>
    <property type="match status" value="1"/>
</dbReference>
<dbReference type="SUPFAM" id="SSF47781">
    <property type="entry name" value="RuvA domain 2-like"/>
    <property type="match status" value="2"/>
</dbReference>
<comment type="caution">
    <text evidence="2">The sequence shown here is derived from an EMBL/GenBank/DDBJ whole genome shotgun (WGS) entry which is preliminary data.</text>
</comment>
<dbReference type="PROSITE" id="PS50126">
    <property type="entry name" value="S1"/>
    <property type="match status" value="1"/>
</dbReference>
<dbReference type="Pfam" id="PF22706">
    <property type="entry name" value="Tex_central_region"/>
    <property type="match status" value="1"/>
</dbReference>
<dbReference type="Pfam" id="PF12836">
    <property type="entry name" value="HHH_3"/>
    <property type="match status" value="1"/>
</dbReference>
<organism evidence="2 3">
    <name type="scientific">Marinomonas sargassi</name>
    <dbReference type="NCBI Taxonomy" id="2984494"/>
    <lineage>
        <taxon>Bacteria</taxon>
        <taxon>Pseudomonadati</taxon>
        <taxon>Pseudomonadota</taxon>
        <taxon>Gammaproteobacteria</taxon>
        <taxon>Oceanospirillales</taxon>
        <taxon>Oceanospirillaceae</taxon>
        <taxon>Marinomonas</taxon>
    </lineage>
</organism>
<protein>
    <submittedName>
        <fullName evidence="2">RNA-binding transcriptional accessory protein</fullName>
    </submittedName>
</protein>
<dbReference type="Pfam" id="PF00575">
    <property type="entry name" value="S1"/>
    <property type="match status" value="1"/>
</dbReference>
<dbReference type="Gene3D" id="3.30.420.140">
    <property type="entry name" value="YqgF/RNase H-like domain"/>
    <property type="match status" value="1"/>
</dbReference>
<dbReference type="InterPro" id="IPR037027">
    <property type="entry name" value="YqgF/RNaseH-like_dom_sf"/>
</dbReference>
<dbReference type="InterPro" id="IPR050437">
    <property type="entry name" value="Ribos_protein_bS1-like"/>
</dbReference>